<dbReference type="EMBL" id="CABDUW010000077">
    <property type="protein sequence ID" value="VTJ57221.1"/>
    <property type="molecule type" value="Genomic_DNA"/>
</dbReference>
<dbReference type="AlphaFoldDB" id="A0A5E4AKD8"/>
<organism evidence="15 16">
    <name type="scientific">Marmota monax</name>
    <name type="common">Woodchuck</name>
    <dbReference type="NCBI Taxonomy" id="9995"/>
    <lineage>
        <taxon>Eukaryota</taxon>
        <taxon>Metazoa</taxon>
        <taxon>Chordata</taxon>
        <taxon>Craniata</taxon>
        <taxon>Vertebrata</taxon>
        <taxon>Euteleostomi</taxon>
        <taxon>Mammalia</taxon>
        <taxon>Eutheria</taxon>
        <taxon>Euarchontoglires</taxon>
        <taxon>Glires</taxon>
        <taxon>Rodentia</taxon>
        <taxon>Sciuromorpha</taxon>
        <taxon>Sciuridae</taxon>
        <taxon>Xerinae</taxon>
        <taxon>Marmotini</taxon>
        <taxon>Marmota</taxon>
    </lineage>
</organism>
<evidence type="ECO:0000256" key="6">
    <source>
        <dbReference type="ARBA" id="ARBA00022723"/>
    </source>
</evidence>
<evidence type="ECO:0000256" key="10">
    <source>
        <dbReference type="ARBA" id="ARBA00023118"/>
    </source>
</evidence>
<evidence type="ECO:0000256" key="13">
    <source>
        <dbReference type="SAM" id="MobiDB-lite"/>
    </source>
</evidence>
<comment type="cofactor">
    <cofactor evidence="1">
        <name>Zn(2+)</name>
        <dbReference type="ChEBI" id="CHEBI:29105"/>
    </cofactor>
</comment>
<dbReference type="GO" id="GO:0003723">
    <property type="term" value="F:RNA binding"/>
    <property type="evidence" value="ECO:0007669"/>
    <property type="project" value="TreeGrafter"/>
</dbReference>
<protein>
    <recommendedName>
        <fullName evidence="11">single-stranded DNA cytosine deaminase</fullName>
        <ecNumber evidence="11">3.5.4.38</ecNumber>
    </recommendedName>
</protein>
<evidence type="ECO:0000259" key="14">
    <source>
        <dbReference type="PROSITE" id="PS51747"/>
    </source>
</evidence>
<proteinExistence type="inferred from homology"/>
<evidence type="ECO:0000256" key="11">
    <source>
        <dbReference type="ARBA" id="ARBA00029489"/>
    </source>
</evidence>
<reference evidence="15" key="1">
    <citation type="submission" date="2019-04" db="EMBL/GenBank/DDBJ databases">
        <authorList>
            <person name="Alioto T."/>
            <person name="Alioto T."/>
        </authorList>
    </citation>
    <scope>NUCLEOTIDE SEQUENCE [LARGE SCALE GENOMIC DNA]</scope>
</reference>
<keyword evidence="8" id="KW-0862">Zinc</keyword>
<dbReference type="Pfam" id="PF18772">
    <property type="entry name" value="APOBEC2"/>
    <property type="match status" value="1"/>
</dbReference>
<dbReference type="PANTHER" id="PTHR13857">
    <property type="entry name" value="MRNA EDITING ENZYME"/>
    <property type="match status" value="1"/>
</dbReference>
<evidence type="ECO:0000256" key="7">
    <source>
        <dbReference type="ARBA" id="ARBA00022801"/>
    </source>
</evidence>
<evidence type="ECO:0000256" key="1">
    <source>
        <dbReference type="ARBA" id="ARBA00001947"/>
    </source>
</evidence>
<dbReference type="InterPro" id="IPR002125">
    <property type="entry name" value="CMP_dCMP_dom"/>
</dbReference>
<evidence type="ECO:0000313" key="15">
    <source>
        <dbReference type="EMBL" id="VTJ57221.1"/>
    </source>
</evidence>
<dbReference type="PANTHER" id="PTHR13857:SF43">
    <property type="entry name" value="DNA DC-DU-EDITING ENZYME APOBEC-3H"/>
    <property type="match status" value="1"/>
</dbReference>
<gene>
    <name evidence="15" type="ORF">MONAX_5E022118</name>
</gene>
<dbReference type="PROSITE" id="PS00903">
    <property type="entry name" value="CYT_DCMP_DEAMINASES_1"/>
    <property type="match status" value="2"/>
</dbReference>
<comment type="similarity">
    <text evidence="3">Belongs to the cytidine and deoxycytidylate deaminase family.</text>
</comment>
<dbReference type="InterPro" id="IPR016193">
    <property type="entry name" value="Cytidine_deaminase-like"/>
</dbReference>
<dbReference type="GO" id="GO:0045869">
    <property type="term" value="P:negative regulation of single stranded viral RNA replication via double stranded DNA intermediate"/>
    <property type="evidence" value="ECO:0007669"/>
    <property type="project" value="TreeGrafter"/>
</dbReference>
<dbReference type="Gene3D" id="3.40.140.10">
    <property type="entry name" value="Cytidine Deaminase, domain 2"/>
    <property type="match status" value="2"/>
</dbReference>
<keyword evidence="9" id="KW-0391">Immunity</keyword>
<name>A0A5E4AKD8_MARMO</name>
<feature type="domain" description="CMP/dCMP-type deaminase" evidence="14">
    <location>
        <begin position="284"/>
        <end position="403"/>
    </location>
</feature>
<keyword evidence="5" id="KW-0399">Innate immunity</keyword>
<evidence type="ECO:0000313" key="16">
    <source>
        <dbReference type="Proteomes" id="UP000335636"/>
    </source>
</evidence>
<keyword evidence="6" id="KW-0479">Metal-binding</keyword>
<keyword evidence="10" id="KW-0051">Antiviral defense</keyword>
<dbReference type="PROSITE" id="PS51747">
    <property type="entry name" value="CYT_DCMP_DEAMINASES_2"/>
    <property type="match status" value="2"/>
</dbReference>
<dbReference type="GO" id="GO:0051607">
    <property type="term" value="P:defense response to virus"/>
    <property type="evidence" value="ECO:0007669"/>
    <property type="project" value="UniProtKB-KW"/>
</dbReference>
<dbReference type="InterPro" id="IPR016192">
    <property type="entry name" value="APOBEC/CMP_deaminase_Zn-bd"/>
</dbReference>
<dbReference type="CDD" id="cd01283">
    <property type="entry name" value="cytidine_deaminase"/>
    <property type="match status" value="2"/>
</dbReference>
<dbReference type="GO" id="GO:0045087">
    <property type="term" value="P:innate immune response"/>
    <property type="evidence" value="ECO:0007669"/>
    <property type="project" value="UniProtKB-KW"/>
</dbReference>
<keyword evidence="7" id="KW-0378">Hydrolase</keyword>
<evidence type="ECO:0000256" key="8">
    <source>
        <dbReference type="ARBA" id="ARBA00022833"/>
    </source>
</evidence>
<dbReference type="SUPFAM" id="SSF53927">
    <property type="entry name" value="Cytidine deaminase-like"/>
    <property type="match status" value="2"/>
</dbReference>
<sequence length="492" mass="57857">MEPQNRRPGACPGCHNPAPDIRNKINRLYRKTFLFHFRNLRWALGRNNTFLCYQVDREERDSTVPIHRGVFKTQVFLETRLHAELCFLYWLHDYPLQFPDQHLQITWFISWSPCSDCAQQVAAFLASHSNLSLTIYAARLYYFWNHSYQEGLRALQREGARVEIMSLREFEHCWENFVYPYDGRPFRPWKNLIRNYHFQPGPLNRESEPSVGGDSQATWDKPVLGAAGTLHGSGGRGPGQRDPGTTELTPEGRGHLSPAQVTPEEAPGSWCLLVTWRVMKLLKKETFHQQFNNQHRAPRPYCRRKTYLCYQLQLKGSPCDQDYFQNKKDRHAEIRFIKKIRSLDLDRSQNYEVTCYLTWSPCPNCAQELVELTRSHPHVRLRLFTSRLYFHWLWRFQEGLRLLWRSGVQIWVMSLREFTHCWVKFVNHGGCPFEPELWDRLEQRSQSIQNRLDRILGLTPVTATCATSCPHPCCSAVLTLEDLTANFRNLQL</sequence>
<dbReference type="GO" id="GO:0008270">
    <property type="term" value="F:zinc ion binding"/>
    <property type="evidence" value="ECO:0007669"/>
    <property type="project" value="InterPro"/>
</dbReference>
<accession>A0A5E4AKD8</accession>
<dbReference type="EC" id="3.5.4.38" evidence="11"/>
<feature type="region of interest" description="Disordered" evidence="13">
    <location>
        <begin position="227"/>
        <end position="263"/>
    </location>
</feature>
<comment type="catalytic activity">
    <reaction evidence="12">
        <text>a 2'-deoxycytidine in single-stranded DNA + H2O + H(+) = a 2'-deoxyuridine in single-stranded DNA + NH4(+)</text>
        <dbReference type="Rhea" id="RHEA:50948"/>
        <dbReference type="Rhea" id="RHEA-COMP:12846"/>
        <dbReference type="Rhea" id="RHEA-COMP:12847"/>
        <dbReference type="ChEBI" id="CHEBI:15377"/>
        <dbReference type="ChEBI" id="CHEBI:15378"/>
        <dbReference type="ChEBI" id="CHEBI:28938"/>
        <dbReference type="ChEBI" id="CHEBI:85452"/>
        <dbReference type="ChEBI" id="CHEBI:133902"/>
        <dbReference type="EC" id="3.5.4.38"/>
    </reaction>
</comment>
<comment type="subcellular location">
    <subcellularLocation>
        <location evidence="2">Cytoplasm</location>
    </subcellularLocation>
</comment>
<dbReference type="GO" id="GO:0070383">
    <property type="term" value="P:DNA cytosine deamination"/>
    <property type="evidence" value="ECO:0007669"/>
    <property type="project" value="TreeGrafter"/>
</dbReference>
<dbReference type="GO" id="GO:0000932">
    <property type="term" value="C:P-body"/>
    <property type="evidence" value="ECO:0007669"/>
    <property type="project" value="TreeGrafter"/>
</dbReference>
<evidence type="ECO:0000256" key="3">
    <source>
        <dbReference type="ARBA" id="ARBA00006576"/>
    </source>
</evidence>
<dbReference type="Pfam" id="PF18782">
    <property type="entry name" value="NAD2"/>
    <property type="match status" value="1"/>
</dbReference>
<keyword evidence="16" id="KW-1185">Reference proteome</keyword>
<dbReference type="Proteomes" id="UP000335636">
    <property type="component" value="Unassembled WGS sequence"/>
</dbReference>
<evidence type="ECO:0000256" key="2">
    <source>
        <dbReference type="ARBA" id="ARBA00004496"/>
    </source>
</evidence>
<evidence type="ECO:0000256" key="5">
    <source>
        <dbReference type="ARBA" id="ARBA00022588"/>
    </source>
</evidence>
<dbReference type="GO" id="GO:0004126">
    <property type="term" value="F:cytidine deaminase activity"/>
    <property type="evidence" value="ECO:0007669"/>
    <property type="project" value="TreeGrafter"/>
</dbReference>
<evidence type="ECO:0000256" key="12">
    <source>
        <dbReference type="ARBA" id="ARBA00049114"/>
    </source>
</evidence>
<keyword evidence="4" id="KW-0963">Cytoplasm</keyword>
<dbReference type="GO" id="GO:0005634">
    <property type="term" value="C:nucleus"/>
    <property type="evidence" value="ECO:0007669"/>
    <property type="project" value="TreeGrafter"/>
</dbReference>
<dbReference type="FunFam" id="3.40.140.10:FF:000029">
    <property type="entry name" value="DNA dC-&gt;dU-editing enzyme APOBEC-3G"/>
    <property type="match status" value="1"/>
</dbReference>
<feature type="domain" description="CMP/dCMP-type deaminase" evidence="14">
    <location>
        <begin position="45"/>
        <end position="155"/>
    </location>
</feature>
<comment type="caution">
    <text evidence="15">The sequence shown here is derived from an EMBL/GenBank/DDBJ whole genome shotgun (WGS) entry which is preliminary data.</text>
</comment>
<dbReference type="InterPro" id="IPR050610">
    <property type="entry name" value="APOBEC_Cyt_Deaminase"/>
</dbReference>
<evidence type="ECO:0000256" key="9">
    <source>
        <dbReference type="ARBA" id="ARBA00022859"/>
    </source>
</evidence>
<evidence type="ECO:0000256" key="4">
    <source>
        <dbReference type="ARBA" id="ARBA00022490"/>
    </source>
</evidence>
<dbReference type="GO" id="GO:0016554">
    <property type="term" value="P:cytidine to uridine editing"/>
    <property type="evidence" value="ECO:0007669"/>
    <property type="project" value="TreeGrafter"/>
</dbReference>